<evidence type="ECO:0000256" key="8">
    <source>
        <dbReference type="SAM" id="Phobius"/>
    </source>
</evidence>
<proteinExistence type="inferred from homology"/>
<keyword evidence="3" id="KW-0813">Transport</keyword>
<dbReference type="EMBL" id="CP054020">
    <property type="protein sequence ID" value="QKI89329.1"/>
    <property type="molecule type" value="Genomic_DNA"/>
</dbReference>
<dbReference type="InterPro" id="IPR004776">
    <property type="entry name" value="Mem_transp_PIN-like"/>
</dbReference>
<feature type="transmembrane region" description="Helical" evidence="8">
    <location>
        <begin position="289"/>
        <end position="316"/>
    </location>
</feature>
<dbReference type="Pfam" id="PF03547">
    <property type="entry name" value="Mem_trans"/>
    <property type="match status" value="1"/>
</dbReference>
<feature type="transmembrane region" description="Helical" evidence="8">
    <location>
        <begin position="113"/>
        <end position="145"/>
    </location>
</feature>
<evidence type="ECO:0000256" key="7">
    <source>
        <dbReference type="ARBA" id="ARBA00023136"/>
    </source>
</evidence>
<organism evidence="9 10">
    <name type="scientific">Thiomicrorhabdus xiamenensis</name>
    <dbReference type="NCBI Taxonomy" id="2739063"/>
    <lineage>
        <taxon>Bacteria</taxon>
        <taxon>Pseudomonadati</taxon>
        <taxon>Pseudomonadota</taxon>
        <taxon>Gammaproteobacteria</taxon>
        <taxon>Thiotrichales</taxon>
        <taxon>Piscirickettsiaceae</taxon>
        <taxon>Thiomicrorhabdus</taxon>
    </lineage>
</organism>
<protein>
    <submittedName>
        <fullName evidence="9">AEC family transporter</fullName>
    </submittedName>
</protein>
<dbReference type="InterPro" id="IPR038770">
    <property type="entry name" value="Na+/solute_symporter_sf"/>
</dbReference>
<keyword evidence="5 8" id="KW-0812">Transmembrane</keyword>
<dbReference type="Gene3D" id="1.20.1530.20">
    <property type="match status" value="1"/>
</dbReference>
<dbReference type="Proteomes" id="UP000504724">
    <property type="component" value="Chromosome"/>
</dbReference>
<dbReference type="AlphaFoldDB" id="A0A7D4NKM2"/>
<keyword evidence="10" id="KW-1185">Reference proteome</keyword>
<evidence type="ECO:0000256" key="6">
    <source>
        <dbReference type="ARBA" id="ARBA00022989"/>
    </source>
</evidence>
<dbReference type="KEGG" id="txa:HQN79_07005"/>
<feature type="transmembrane region" description="Helical" evidence="8">
    <location>
        <begin position="237"/>
        <end position="256"/>
    </location>
</feature>
<evidence type="ECO:0000313" key="9">
    <source>
        <dbReference type="EMBL" id="QKI89329.1"/>
    </source>
</evidence>
<evidence type="ECO:0000256" key="3">
    <source>
        <dbReference type="ARBA" id="ARBA00022448"/>
    </source>
</evidence>
<evidence type="ECO:0000256" key="2">
    <source>
        <dbReference type="ARBA" id="ARBA00010145"/>
    </source>
</evidence>
<keyword evidence="4" id="KW-1003">Cell membrane</keyword>
<feature type="transmembrane region" description="Helical" evidence="8">
    <location>
        <begin position="157"/>
        <end position="183"/>
    </location>
</feature>
<dbReference type="GO" id="GO:0005886">
    <property type="term" value="C:plasma membrane"/>
    <property type="evidence" value="ECO:0007669"/>
    <property type="project" value="UniProtKB-SubCell"/>
</dbReference>
<dbReference type="PANTHER" id="PTHR36838">
    <property type="entry name" value="AUXIN EFFLUX CARRIER FAMILY PROTEIN"/>
    <property type="match status" value="1"/>
</dbReference>
<keyword evidence="7 8" id="KW-0472">Membrane</keyword>
<gene>
    <name evidence="9" type="ORF">HQN79_07005</name>
</gene>
<comment type="similarity">
    <text evidence="2">Belongs to the auxin efflux carrier (TC 2.A.69) family.</text>
</comment>
<name>A0A7D4NKM2_9GAMM</name>
<feature type="transmembrane region" description="Helical" evidence="8">
    <location>
        <begin position="65"/>
        <end position="83"/>
    </location>
</feature>
<evidence type="ECO:0000256" key="4">
    <source>
        <dbReference type="ARBA" id="ARBA00022475"/>
    </source>
</evidence>
<evidence type="ECO:0000256" key="5">
    <source>
        <dbReference type="ARBA" id="ARBA00022692"/>
    </source>
</evidence>
<accession>A0A7D4NKM2</accession>
<feature type="transmembrane region" description="Helical" evidence="8">
    <location>
        <begin position="195"/>
        <end position="216"/>
    </location>
</feature>
<dbReference type="GO" id="GO:0055085">
    <property type="term" value="P:transmembrane transport"/>
    <property type="evidence" value="ECO:0007669"/>
    <property type="project" value="InterPro"/>
</dbReference>
<evidence type="ECO:0000313" key="10">
    <source>
        <dbReference type="Proteomes" id="UP000504724"/>
    </source>
</evidence>
<dbReference type="RefSeq" id="WP_173285227.1">
    <property type="nucleotide sequence ID" value="NZ_CP054020.1"/>
</dbReference>
<feature type="transmembrane region" description="Helical" evidence="8">
    <location>
        <begin position="262"/>
        <end position="282"/>
    </location>
</feature>
<feature type="transmembrane region" description="Helical" evidence="8">
    <location>
        <begin position="36"/>
        <end position="53"/>
    </location>
</feature>
<reference evidence="9 10" key="1">
    <citation type="submission" date="2020-05" db="EMBL/GenBank/DDBJ databases">
        <title>Thiomicrorhabdus sediminis sp.nov. and Thiomicrorhabdus xiamenensis sp.nov., novel sulfur-oxidizing bacteria isolated from coastal sediment.</title>
        <authorList>
            <person name="Liu X."/>
        </authorList>
    </citation>
    <scope>NUCLEOTIDE SEQUENCE [LARGE SCALE GENOMIC DNA]</scope>
    <source>
        <strain evidence="9 10">G2</strain>
    </source>
</reference>
<comment type="subcellular location">
    <subcellularLocation>
        <location evidence="1">Cell membrane</location>
        <topology evidence="1">Multi-pass membrane protein</topology>
    </subcellularLocation>
</comment>
<keyword evidence="6 8" id="KW-1133">Transmembrane helix</keyword>
<evidence type="ECO:0000256" key="1">
    <source>
        <dbReference type="ARBA" id="ARBA00004651"/>
    </source>
</evidence>
<dbReference type="PANTHER" id="PTHR36838:SF3">
    <property type="entry name" value="TRANSPORTER AUXIN EFFLUX CARRIER EC FAMILY"/>
    <property type="match status" value="1"/>
</dbReference>
<sequence>MLQTLSILLPVFALIAAGFASRKLNLLGPNSASELSRFVIWLALPALLFDIMAHTSWQTLWHVEFIVAYLVGTLGVFFVVILWRRWQGAPLTCASIDGVAGAYSNTGYVGFPLLFLIFGASSQVPTIIATIIVVCILFALALVLIESDLKADTILPVRIVHALIAVLKNPLVFAPIMGFLFSLTGWRLPQGAETFLDLLGAAASPAALISLGLFLADAMQRSTHSSQMMRRIALQLTFLKLIVQPLIVAWLVLGVFKMDTEWAYMAILLAALPTGTGPYMLAEFYKRDALITAQTILFTTVLSLFSLTLILLLMGYQPPGLA</sequence>